<dbReference type="InterPro" id="IPR015943">
    <property type="entry name" value="WD40/YVTN_repeat-like_dom_sf"/>
</dbReference>
<evidence type="ECO:0000256" key="10">
    <source>
        <dbReference type="ARBA" id="ARBA00023136"/>
    </source>
</evidence>
<dbReference type="PANTHER" id="PTHR23284">
    <property type="entry name" value="PROLACTIN REGULATORY ELEMENT BINDING PROTEIN"/>
    <property type="match status" value="1"/>
</dbReference>
<dbReference type="AlphaFoldDB" id="A0A4R5XEK8"/>
<keyword evidence="7" id="KW-0931">ER-Golgi transport</keyword>
<evidence type="ECO:0000256" key="9">
    <source>
        <dbReference type="ARBA" id="ARBA00022989"/>
    </source>
</evidence>
<reference evidence="12 13" key="1">
    <citation type="submission" date="2018-06" db="EMBL/GenBank/DDBJ databases">
        <title>A transcriptomic atlas of mushroom development highlights an independent origin of complex multicellularity.</title>
        <authorList>
            <consortium name="DOE Joint Genome Institute"/>
            <person name="Krizsan K."/>
            <person name="Almasi E."/>
            <person name="Merenyi Z."/>
            <person name="Sahu N."/>
            <person name="Viragh M."/>
            <person name="Koszo T."/>
            <person name="Mondo S."/>
            <person name="Kiss B."/>
            <person name="Balint B."/>
            <person name="Kues U."/>
            <person name="Barry K."/>
            <person name="Hegedus J.C."/>
            <person name="Henrissat B."/>
            <person name="Johnson J."/>
            <person name="Lipzen A."/>
            <person name="Ohm R."/>
            <person name="Nagy I."/>
            <person name="Pangilinan J."/>
            <person name="Yan J."/>
            <person name="Xiong Y."/>
            <person name="Grigoriev I.V."/>
            <person name="Hibbett D.S."/>
            <person name="Nagy L.G."/>
        </authorList>
    </citation>
    <scope>NUCLEOTIDE SEQUENCE [LARGE SCALE GENOMIC DNA]</scope>
    <source>
        <strain evidence="12 13">SZMC22713</strain>
    </source>
</reference>
<evidence type="ECO:0000256" key="3">
    <source>
        <dbReference type="ARBA" id="ARBA00022574"/>
    </source>
</evidence>
<dbReference type="GO" id="GO:0015031">
    <property type="term" value="P:protein transport"/>
    <property type="evidence" value="ECO:0007669"/>
    <property type="project" value="UniProtKB-KW"/>
</dbReference>
<keyword evidence="10 11" id="KW-0472">Membrane</keyword>
<sequence length="407" mass="44162">MRAHHTPHTFSSFPVYSSAFVTDDRLVVGGGGGTSRSGVKNKLRLYSIPNDEKIELLDEFELAKDEDAPMSMTSDADLCNIVCGINSATELLVQGKNENCRLYNVQNDKIIAQGSRGTLRAGEDNLEDYQKVTALSPDHKFLIVAGDASKEFTLLSYPSLQPVTTTIHTDHAIYDATFSSSNLVVATTNNLLVYGLPTTISLPSPGKGKKKQKQRQRTASSLISELSLIKTIDRPTLPGSEACTFRAVRFAPGNEKVLFTVINTSPPRTRGKSVPKRGYICRWDTVTWDVPKIRKAGEKGITCFDISPDGKLLGFGSADLTISLFDAQSLSPVLSILKAHEFPATTLCFNLSSTLFVSGSADSTVRAVAMPSYSGTSAWSTFAVILITLLALLIAYLVQRHYGGNLL</sequence>
<dbReference type="Proteomes" id="UP000294933">
    <property type="component" value="Unassembled WGS sequence"/>
</dbReference>
<dbReference type="InterPro" id="IPR011047">
    <property type="entry name" value="Quinoprotein_ADH-like_sf"/>
</dbReference>
<evidence type="ECO:0000256" key="11">
    <source>
        <dbReference type="SAM" id="Phobius"/>
    </source>
</evidence>
<protein>
    <submittedName>
        <fullName evidence="12">WD40 repeat-like protein</fullName>
    </submittedName>
</protein>
<dbReference type="VEuPathDB" id="FungiDB:BD410DRAFT_892753"/>
<dbReference type="InterPro" id="IPR045260">
    <property type="entry name" value="Sec12-like"/>
</dbReference>
<keyword evidence="3" id="KW-0853">WD repeat</keyword>
<evidence type="ECO:0000256" key="1">
    <source>
        <dbReference type="ARBA" id="ARBA00004648"/>
    </source>
</evidence>
<dbReference type="EMBL" id="ML170156">
    <property type="protein sequence ID" value="TDL29463.1"/>
    <property type="molecule type" value="Genomic_DNA"/>
</dbReference>
<evidence type="ECO:0000256" key="5">
    <source>
        <dbReference type="ARBA" id="ARBA00022737"/>
    </source>
</evidence>
<evidence type="ECO:0000256" key="6">
    <source>
        <dbReference type="ARBA" id="ARBA00022824"/>
    </source>
</evidence>
<gene>
    <name evidence="12" type="ORF">BD410DRAFT_892753</name>
</gene>
<dbReference type="GO" id="GO:0005789">
    <property type="term" value="C:endoplasmic reticulum membrane"/>
    <property type="evidence" value="ECO:0007669"/>
    <property type="project" value="UniProtKB-SubCell"/>
</dbReference>
<proteinExistence type="predicted"/>
<dbReference type="InterPro" id="IPR001680">
    <property type="entry name" value="WD40_rpt"/>
</dbReference>
<evidence type="ECO:0000313" key="13">
    <source>
        <dbReference type="Proteomes" id="UP000294933"/>
    </source>
</evidence>
<accession>A0A4R5XEK8</accession>
<name>A0A4R5XEK8_9AGAM</name>
<keyword evidence="9 11" id="KW-1133">Transmembrane helix</keyword>
<keyword evidence="2" id="KW-0813">Transport</keyword>
<evidence type="ECO:0000313" key="12">
    <source>
        <dbReference type="EMBL" id="TDL29463.1"/>
    </source>
</evidence>
<keyword evidence="8" id="KW-0653">Protein transport</keyword>
<feature type="transmembrane region" description="Helical" evidence="11">
    <location>
        <begin position="378"/>
        <end position="398"/>
    </location>
</feature>
<dbReference type="SMART" id="SM00320">
    <property type="entry name" value="WD40"/>
    <property type="match status" value="4"/>
</dbReference>
<evidence type="ECO:0000256" key="7">
    <source>
        <dbReference type="ARBA" id="ARBA00022892"/>
    </source>
</evidence>
<dbReference type="STRING" id="50990.A0A4R5XEK8"/>
<keyword evidence="13" id="KW-1185">Reference proteome</keyword>
<dbReference type="GO" id="GO:0006888">
    <property type="term" value="P:endoplasmic reticulum to Golgi vesicle-mediated transport"/>
    <property type="evidence" value="ECO:0007669"/>
    <property type="project" value="TreeGrafter"/>
</dbReference>
<evidence type="ECO:0000256" key="8">
    <source>
        <dbReference type="ARBA" id="ARBA00022927"/>
    </source>
</evidence>
<dbReference type="SUPFAM" id="SSF50998">
    <property type="entry name" value="Quinoprotein alcohol dehydrogenase-like"/>
    <property type="match status" value="1"/>
</dbReference>
<comment type="subcellular location">
    <subcellularLocation>
        <location evidence="1">Endoplasmic reticulum membrane</location>
        <topology evidence="1">Single-pass type II membrane protein</topology>
    </subcellularLocation>
</comment>
<evidence type="ECO:0000256" key="4">
    <source>
        <dbReference type="ARBA" id="ARBA00022692"/>
    </source>
</evidence>
<organism evidence="12 13">
    <name type="scientific">Rickenella mellea</name>
    <dbReference type="NCBI Taxonomy" id="50990"/>
    <lineage>
        <taxon>Eukaryota</taxon>
        <taxon>Fungi</taxon>
        <taxon>Dikarya</taxon>
        <taxon>Basidiomycota</taxon>
        <taxon>Agaricomycotina</taxon>
        <taxon>Agaricomycetes</taxon>
        <taxon>Hymenochaetales</taxon>
        <taxon>Rickenellaceae</taxon>
        <taxon>Rickenella</taxon>
    </lineage>
</organism>
<dbReference type="Pfam" id="PF00400">
    <property type="entry name" value="WD40"/>
    <property type="match status" value="2"/>
</dbReference>
<dbReference type="GO" id="GO:0005085">
    <property type="term" value="F:guanyl-nucleotide exchange factor activity"/>
    <property type="evidence" value="ECO:0007669"/>
    <property type="project" value="InterPro"/>
</dbReference>
<dbReference type="Gene3D" id="2.130.10.10">
    <property type="entry name" value="YVTN repeat-like/Quinoprotein amine dehydrogenase"/>
    <property type="match status" value="1"/>
</dbReference>
<keyword evidence="5" id="KW-0677">Repeat</keyword>
<keyword evidence="4 11" id="KW-0812">Transmembrane</keyword>
<dbReference type="PANTHER" id="PTHR23284:SF0">
    <property type="entry name" value="PROLACTIN REGULATORY ELEMENT-BINDING PROTEIN"/>
    <property type="match status" value="1"/>
</dbReference>
<evidence type="ECO:0000256" key="2">
    <source>
        <dbReference type="ARBA" id="ARBA00022448"/>
    </source>
</evidence>
<dbReference type="OrthoDB" id="2013972at2759"/>
<keyword evidence="6" id="KW-0256">Endoplasmic reticulum</keyword>
<dbReference type="GO" id="GO:0003400">
    <property type="term" value="P:regulation of COPII vesicle coating"/>
    <property type="evidence" value="ECO:0007669"/>
    <property type="project" value="TreeGrafter"/>
</dbReference>